<dbReference type="EMBL" id="LR999451">
    <property type="protein sequence ID" value="CAE5956981.1"/>
    <property type="molecule type" value="Genomic_DNA"/>
</dbReference>
<gene>
    <name evidence="5" type="ORF">AARE701A_LOCUS730</name>
</gene>
<dbReference type="Pfam" id="PF01370">
    <property type="entry name" value="Epimerase"/>
    <property type="match status" value="3"/>
</dbReference>
<dbReference type="InterPro" id="IPR036291">
    <property type="entry name" value="NAD(P)-bd_dom_sf"/>
</dbReference>
<keyword evidence="1" id="KW-0521">NADP</keyword>
<dbReference type="GO" id="GO:0016616">
    <property type="term" value="F:oxidoreductase activity, acting on the CH-OH group of donors, NAD or NADP as acceptor"/>
    <property type="evidence" value="ECO:0007669"/>
    <property type="project" value="TreeGrafter"/>
</dbReference>
<dbReference type="InterPro" id="IPR001509">
    <property type="entry name" value="Epimerase_deHydtase"/>
</dbReference>
<evidence type="ECO:0000313" key="6">
    <source>
        <dbReference type="Proteomes" id="UP000682877"/>
    </source>
</evidence>
<dbReference type="CDD" id="cd08958">
    <property type="entry name" value="FR_SDR_e"/>
    <property type="match status" value="3"/>
</dbReference>
<name>A0A8S1ZE30_ARAAE</name>
<dbReference type="PANTHER" id="PTHR10366:SF598">
    <property type="entry name" value="NAD(P)-BINDING ROSSMANN-FOLD SUPERFAMILY PROTEIN"/>
    <property type="match status" value="1"/>
</dbReference>
<dbReference type="Gene3D" id="3.40.50.720">
    <property type="entry name" value="NAD(P)-binding Rossmann-like Domain"/>
    <property type="match status" value="3"/>
</dbReference>
<organism evidence="5 6">
    <name type="scientific">Arabidopsis arenosa</name>
    <name type="common">Sand rock-cress</name>
    <name type="synonym">Cardaminopsis arenosa</name>
    <dbReference type="NCBI Taxonomy" id="38785"/>
    <lineage>
        <taxon>Eukaryota</taxon>
        <taxon>Viridiplantae</taxon>
        <taxon>Streptophyta</taxon>
        <taxon>Embryophyta</taxon>
        <taxon>Tracheophyta</taxon>
        <taxon>Spermatophyta</taxon>
        <taxon>Magnoliopsida</taxon>
        <taxon>eudicotyledons</taxon>
        <taxon>Gunneridae</taxon>
        <taxon>Pentapetalae</taxon>
        <taxon>rosids</taxon>
        <taxon>malvids</taxon>
        <taxon>Brassicales</taxon>
        <taxon>Brassicaceae</taxon>
        <taxon>Camelineae</taxon>
        <taxon>Arabidopsis</taxon>
    </lineage>
</organism>
<evidence type="ECO:0000256" key="3">
    <source>
        <dbReference type="ARBA" id="ARBA00023445"/>
    </source>
</evidence>
<dbReference type="PANTHER" id="PTHR10366">
    <property type="entry name" value="NAD DEPENDENT EPIMERASE/DEHYDRATASE"/>
    <property type="match status" value="1"/>
</dbReference>
<feature type="domain" description="NAD-dependent epimerase/dehydratase" evidence="4">
    <location>
        <begin position="247"/>
        <end position="485"/>
    </location>
</feature>
<proteinExistence type="inferred from homology"/>
<feature type="domain" description="NAD-dependent epimerase/dehydratase" evidence="4">
    <location>
        <begin position="8"/>
        <end position="233"/>
    </location>
</feature>
<sequence length="888" mass="97626">MNGGGKVVCVTGASGYIASWIVKLLLLRGYTVKATVRDPKDTKKTKHLLTLEGADERLKLFKADLLEEGSFQQAIEGCDGVFHIASPAELIDPAVKGTMNVLKTCAKASSVKRVVVTSSTAAVLGCKPPLGPNDVVDETFFSDPNFCLEMQQWYACSKTLAEDAAWRFSKENGIDLIVMNPGNVVGPLLQPTLNFSIEVIVDLLNGKNPPNSFYYRFVDVRDVSLAHIKALEILRQRGDMNGGGKVVCVTGASGYIASWIVKLLLLRGYTVNATVRDPTDRKKTEHLLALEGAKERLKLFKADLLEESSFEQAIQGCDAVFHTASPVLFTVTDPQTELIDPALKGTINVLNTCKQVSSVKRVILTSSTAAVLSRQPPIGPNDVVDESFFSDPSLCRETKNWYSLSKILAENAAWQFAKDNGIDMVVLNPGFICGPLLQPTLNFSVELIVDFINGKNLFNNRYYRFVDVRDVALAHIKALETPSANGRYLIDGPSMSVNDILEILRELFPDLCIADTNGESEMNEMIRKVCVEKVKNLGVEFTPLKTSLRDTILSLKEKYKSEEMADGGKVVCVTGASGYIASWIVKLLLLRGYTVNATVRDPNDRKKTDHLLALDGAKERLKLFKADLLEEGSFQHAIDGCDTVFHTASPVAITVKTDPKVELIDPAVKGTINVLRTCTKVSSVKRVILTSSMAAVLAPETKLGPNDVVDETFFTDPSFAEGKKQWYILSKTLAEDAAWQFAKANQIDLIVLNPGLVIGPILHPTLNFSVAVIVELMKGKNPFNTRHHRFVDVRDVALAHVKALETPSANGRYIIDGPVVTIKDIEKVLREFFPDLCIADRNEDIPEMNSVTYKVCLEKVKSLGITELTPTETSLRDTVLSLKEKCLV</sequence>
<comment type="similarity">
    <text evidence="3">Belongs to the NAD(P)-dependent epimerase/dehydratase family. Dihydroflavonol-4-reductase subfamily.</text>
</comment>
<dbReference type="InterPro" id="IPR050425">
    <property type="entry name" value="NAD(P)_dehydrat-like"/>
</dbReference>
<dbReference type="FunFam" id="3.40.50.720:FF:000085">
    <property type="entry name" value="Dihydroflavonol reductase"/>
    <property type="match status" value="3"/>
</dbReference>
<protein>
    <recommendedName>
        <fullName evidence="4">NAD-dependent epimerase/dehydratase domain-containing protein</fullName>
    </recommendedName>
</protein>
<evidence type="ECO:0000256" key="1">
    <source>
        <dbReference type="ARBA" id="ARBA00022857"/>
    </source>
</evidence>
<reference evidence="5" key="1">
    <citation type="submission" date="2021-01" db="EMBL/GenBank/DDBJ databases">
        <authorList>
            <person name="Bezrukov I."/>
        </authorList>
    </citation>
    <scope>NUCLEOTIDE SEQUENCE</scope>
</reference>
<evidence type="ECO:0000259" key="4">
    <source>
        <dbReference type="Pfam" id="PF01370"/>
    </source>
</evidence>
<keyword evidence="6" id="KW-1185">Reference proteome</keyword>
<dbReference type="SUPFAM" id="SSF51735">
    <property type="entry name" value="NAD(P)-binding Rossmann-fold domains"/>
    <property type="match status" value="3"/>
</dbReference>
<accession>A0A8S1ZE30</accession>
<evidence type="ECO:0000313" key="5">
    <source>
        <dbReference type="EMBL" id="CAE5956981.1"/>
    </source>
</evidence>
<dbReference type="Proteomes" id="UP000682877">
    <property type="component" value="Chromosome 1"/>
</dbReference>
<evidence type="ECO:0000256" key="2">
    <source>
        <dbReference type="ARBA" id="ARBA00023002"/>
    </source>
</evidence>
<feature type="domain" description="NAD-dependent epimerase/dehydratase" evidence="4">
    <location>
        <begin position="571"/>
        <end position="810"/>
    </location>
</feature>
<keyword evidence="2" id="KW-0560">Oxidoreductase</keyword>
<dbReference type="AlphaFoldDB" id="A0A8S1ZE30"/>